<protein>
    <recommendedName>
        <fullName evidence="2">MULE transposase domain-containing protein</fullName>
    </recommendedName>
</protein>
<evidence type="ECO:0008006" key="2">
    <source>
        <dbReference type="Google" id="ProtNLM"/>
    </source>
</evidence>
<name>A0A131XQG8_IXORI</name>
<dbReference type="EMBL" id="GEFM01006303">
    <property type="protein sequence ID" value="JAP69493.1"/>
    <property type="molecule type" value="mRNA"/>
</dbReference>
<evidence type="ECO:0000313" key="1">
    <source>
        <dbReference type="EMBL" id="JAP69493.1"/>
    </source>
</evidence>
<sequence length="199" mass="22680">QVRELGLLGQYKADDCFRKLCGMLDGLAFLPPQLVPEGLSYIRGKATGDIEDLLDYFDSTYVNGPFRISSAAASATSAPLAVALRRRQPEFKPELWNVHEATLRDEDRTNNACEGWNNGFRKLVGHAHPSIWRLIECLQQDQALVNTALIKERRGEPPVKRIRKTTKRLQNRLKTICEHFQLHEDIPRLLEAVGECIRF</sequence>
<dbReference type="AlphaFoldDB" id="A0A131XQG8"/>
<accession>A0A131XQG8</accession>
<organism evidence="1">
    <name type="scientific">Ixodes ricinus</name>
    <name type="common">Common tick</name>
    <name type="synonym">Acarus ricinus</name>
    <dbReference type="NCBI Taxonomy" id="34613"/>
    <lineage>
        <taxon>Eukaryota</taxon>
        <taxon>Metazoa</taxon>
        <taxon>Ecdysozoa</taxon>
        <taxon>Arthropoda</taxon>
        <taxon>Chelicerata</taxon>
        <taxon>Arachnida</taxon>
        <taxon>Acari</taxon>
        <taxon>Parasitiformes</taxon>
        <taxon>Ixodida</taxon>
        <taxon>Ixodoidea</taxon>
        <taxon>Ixodidae</taxon>
        <taxon>Ixodinae</taxon>
        <taxon>Ixodes</taxon>
    </lineage>
</organism>
<feature type="non-terminal residue" evidence="1">
    <location>
        <position position="1"/>
    </location>
</feature>
<proteinExistence type="evidence at transcript level"/>
<reference evidence="1" key="1">
    <citation type="submission" date="2016-02" db="EMBL/GenBank/DDBJ databases">
        <title>RNAseq analyses of the midgut from blood- or serum-fed Ixodes ricinus ticks.</title>
        <authorList>
            <person name="Perner J."/>
            <person name="Provaznik J."/>
            <person name="Schrenkova J."/>
            <person name="Urbanova V."/>
            <person name="Ribeiro J.M."/>
            <person name="Kopacek P."/>
        </authorList>
    </citation>
    <scope>NUCLEOTIDE SEQUENCE</scope>
    <source>
        <tissue evidence="1">Gut</tissue>
    </source>
</reference>